<protein>
    <submittedName>
        <fullName evidence="2">Uncharacterized protein</fullName>
    </submittedName>
</protein>
<comment type="caution">
    <text evidence="2">The sequence shown here is derived from an EMBL/GenBank/DDBJ whole genome shotgun (WGS) entry which is preliminary data.</text>
</comment>
<evidence type="ECO:0000256" key="1">
    <source>
        <dbReference type="SAM" id="MobiDB-lite"/>
    </source>
</evidence>
<sequence>MASILQFAPANESKPRRRNEATDQLGEVVIFPGVRIERHEEPDAMPVDAPRKQAQES</sequence>
<dbReference type="Proteomes" id="UP001597102">
    <property type="component" value="Unassembled WGS sequence"/>
</dbReference>
<organism evidence="2 3">
    <name type="scientific">Methyloligella solikamskensis</name>
    <dbReference type="NCBI Taxonomy" id="1177756"/>
    <lineage>
        <taxon>Bacteria</taxon>
        <taxon>Pseudomonadati</taxon>
        <taxon>Pseudomonadota</taxon>
        <taxon>Alphaproteobacteria</taxon>
        <taxon>Hyphomicrobiales</taxon>
        <taxon>Hyphomicrobiaceae</taxon>
        <taxon>Methyloligella</taxon>
    </lineage>
</organism>
<name>A0ABW3J9L4_9HYPH</name>
<evidence type="ECO:0000313" key="3">
    <source>
        <dbReference type="Proteomes" id="UP001597102"/>
    </source>
</evidence>
<dbReference type="EMBL" id="JBHTJO010000001">
    <property type="protein sequence ID" value="MFD0986759.1"/>
    <property type="molecule type" value="Genomic_DNA"/>
</dbReference>
<feature type="region of interest" description="Disordered" evidence="1">
    <location>
        <begin position="1"/>
        <end position="24"/>
    </location>
</feature>
<proteinExistence type="predicted"/>
<dbReference type="RefSeq" id="WP_379087480.1">
    <property type="nucleotide sequence ID" value="NZ_JBHTJO010000001.1"/>
</dbReference>
<evidence type="ECO:0000313" key="2">
    <source>
        <dbReference type="EMBL" id="MFD0986759.1"/>
    </source>
</evidence>
<keyword evidence="3" id="KW-1185">Reference proteome</keyword>
<reference evidence="3" key="1">
    <citation type="journal article" date="2019" name="Int. J. Syst. Evol. Microbiol.">
        <title>The Global Catalogue of Microorganisms (GCM) 10K type strain sequencing project: providing services to taxonomists for standard genome sequencing and annotation.</title>
        <authorList>
            <consortium name="The Broad Institute Genomics Platform"/>
            <consortium name="The Broad Institute Genome Sequencing Center for Infectious Disease"/>
            <person name="Wu L."/>
            <person name="Ma J."/>
        </authorList>
    </citation>
    <scope>NUCLEOTIDE SEQUENCE [LARGE SCALE GENOMIC DNA]</scope>
    <source>
        <strain evidence="3">CCUG 61697</strain>
    </source>
</reference>
<accession>A0ABW3J9L4</accession>
<gene>
    <name evidence="2" type="ORF">ACFQ2F_06570</name>
</gene>